<feature type="compositionally biased region" description="Basic residues" evidence="7">
    <location>
        <begin position="199"/>
        <end position="213"/>
    </location>
</feature>
<dbReference type="InterPro" id="IPR035979">
    <property type="entry name" value="RBD_domain_sf"/>
</dbReference>
<feature type="compositionally biased region" description="Basic residues" evidence="7">
    <location>
        <begin position="29"/>
        <end position="40"/>
    </location>
</feature>
<dbReference type="VEuPathDB" id="FungiDB:GMDG_01528"/>
<keyword evidence="3 6" id="KW-0694">RNA-binding</keyword>
<accession>A0A177A6W9</accession>
<keyword evidence="2" id="KW-0507">mRNA processing</keyword>
<keyword evidence="5" id="KW-0539">Nucleus</keyword>
<feature type="compositionally biased region" description="Low complexity" evidence="7">
    <location>
        <begin position="243"/>
        <end position="258"/>
    </location>
</feature>
<dbReference type="Gene3D" id="3.30.70.330">
    <property type="match status" value="1"/>
</dbReference>
<evidence type="ECO:0000256" key="4">
    <source>
        <dbReference type="ARBA" id="ARBA00023187"/>
    </source>
</evidence>
<dbReference type="OrthoDB" id="252020at2759"/>
<gene>
    <name evidence="9" type="ORF">VC83_07095</name>
</gene>
<dbReference type="GO" id="GO:0000398">
    <property type="term" value="P:mRNA splicing, via spliceosome"/>
    <property type="evidence" value="ECO:0007669"/>
    <property type="project" value="TreeGrafter"/>
</dbReference>
<keyword evidence="4" id="KW-0508">mRNA splicing</keyword>
<dbReference type="PANTHER" id="PTHR15481">
    <property type="entry name" value="RIBONUCLEIC ACID BINDING PROTEIN S1"/>
    <property type="match status" value="1"/>
</dbReference>
<feature type="domain" description="RRM" evidence="8">
    <location>
        <begin position="67"/>
        <end position="145"/>
    </location>
</feature>
<evidence type="ECO:0000313" key="9">
    <source>
        <dbReference type="EMBL" id="OAF56893.1"/>
    </source>
</evidence>
<dbReference type="eggNOG" id="KOG0118">
    <property type="taxonomic scope" value="Eukaryota"/>
</dbReference>
<dbReference type="GO" id="GO:0005654">
    <property type="term" value="C:nucleoplasm"/>
    <property type="evidence" value="ECO:0007669"/>
    <property type="project" value="TreeGrafter"/>
</dbReference>
<evidence type="ECO:0000256" key="3">
    <source>
        <dbReference type="ARBA" id="ARBA00022884"/>
    </source>
</evidence>
<feature type="region of interest" description="Disordered" evidence="7">
    <location>
        <begin position="1"/>
        <end position="64"/>
    </location>
</feature>
<dbReference type="PANTHER" id="PTHR15481:SF0">
    <property type="entry name" value="LD23870P-RELATED"/>
    <property type="match status" value="1"/>
</dbReference>
<dbReference type="GO" id="GO:0061574">
    <property type="term" value="C:ASAP complex"/>
    <property type="evidence" value="ECO:0007669"/>
    <property type="project" value="TreeGrafter"/>
</dbReference>
<dbReference type="CDD" id="cd12365">
    <property type="entry name" value="RRM_RNPS1"/>
    <property type="match status" value="1"/>
</dbReference>
<dbReference type="PROSITE" id="PS50102">
    <property type="entry name" value="RRM"/>
    <property type="match status" value="1"/>
</dbReference>
<dbReference type="InterPro" id="IPR034201">
    <property type="entry name" value="RNPS1_RRM"/>
</dbReference>
<proteinExistence type="predicted"/>
<dbReference type="GO" id="GO:0005737">
    <property type="term" value="C:cytoplasm"/>
    <property type="evidence" value="ECO:0007669"/>
    <property type="project" value="TreeGrafter"/>
</dbReference>
<name>A0A177A6W9_9PEZI</name>
<comment type="subcellular location">
    <subcellularLocation>
        <location evidence="1">Nucleus</location>
    </subcellularLocation>
</comment>
<evidence type="ECO:0000259" key="8">
    <source>
        <dbReference type="PROSITE" id="PS50102"/>
    </source>
</evidence>
<evidence type="ECO:0000256" key="1">
    <source>
        <dbReference type="ARBA" id="ARBA00004123"/>
    </source>
</evidence>
<dbReference type="GO" id="GO:0003723">
    <property type="term" value="F:RNA binding"/>
    <property type="evidence" value="ECO:0007669"/>
    <property type="project" value="UniProtKB-UniRule"/>
</dbReference>
<dbReference type="SUPFAM" id="SSF54928">
    <property type="entry name" value="RNA-binding domain, RBD"/>
    <property type="match status" value="1"/>
</dbReference>
<dbReference type="InterPro" id="IPR000504">
    <property type="entry name" value="RRM_dom"/>
</dbReference>
<organism evidence="9">
    <name type="scientific">Pseudogymnoascus destructans</name>
    <dbReference type="NCBI Taxonomy" id="655981"/>
    <lineage>
        <taxon>Eukaryota</taxon>
        <taxon>Fungi</taxon>
        <taxon>Dikarya</taxon>
        <taxon>Ascomycota</taxon>
        <taxon>Pezizomycotina</taxon>
        <taxon>Leotiomycetes</taxon>
        <taxon>Thelebolales</taxon>
        <taxon>Thelebolaceae</taxon>
        <taxon>Pseudogymnoascus</taxon>
    </lineage>
</organism>
<feature type="compositionally biased region" description="Basic and acidic residues" evidence="7">
    <location>
        <begin position="228"/>
        <end position="237"/>
    </location>
</feature>
<evidence type="ECO:0000256" key="2">
    <source>
        <dbReference type="ARBA" id="ARBA00022664"/>
    </source>
</evidence>
<dbReference type="GeneID" id="36290145"/>
<dbReference type="RefSeq" id="XP_024322184.1">
    <property type="nucleotide sequence ID" value="XM_024470673.1"/>
</dbReference>
<feature type="region of interest" description="Disordered" evidence="7">
    <location>
        <begin position="150"/>
        <end position="266"/>
    </location>
</feature>
<reference evidence="9" key="1">
    <citation type="submission" date="2016-03" db="EMBL/GenBank/DDBJ databases">
        <title>Updated assembly of Pseudogymnoascus destructans, the fungus causing white-nose syndrome of bats.</title>
        <authorList>
            <person name="Palmer J.M."/>
            <person name="Drees K.P."/>
            <person name="Foster J.T."/>
            <person name="Lindner D.L."/>
        </authorList>
    </citation>
    <scope>NUCLEOTIDE SEQUENCE [LARGE SCALE GENOMIC DNA]</scope>
    <source>
        <strain evidence="9">20631-21</strain>
    </source>
</reference>
<dbReference type="SMART" id="SM00360">
    <property type="entry name" value="RRM"/>
    <property type="match status" value="1"/>
</dbReference>
<evidence type="ECO:0000256" key="7">
    <source>
        <dbReference type="SAM" id="MobiDB-lite"/>
    </source>
</evidence>
<protein>
    <recommendedName>
        <fullName evidence="8">RRM domain-containing protein</fullName>
    </recommendedName>
</protein>
<dbReference type="Pfam" id="PF00076">
    <property type="entry name" value="RRM_1"/>
    <property type="match status" value="1"/>
</dbReference>
<dbReference type="Proteomes" id="UP000077154">
    <property type="component" value="Unassembled WGS sequence"/>
</dbReference>
<sequence>MPPRSLSRGRERMRSLSPRLDNSRSPPPLHRRSISPRRSRPPSYDRNGGRRATRTISRSPSPDVKSTKIVVERLTKNINENHLRELFGSFGEIIDMDMPMNRQFGTNRGTAYLLYAVEADADQAIAHMHEAQLDGAVISVSIVIPRRKFSPAPPLARRGGANIEPRARMDARGPPPPRRRSPNRNYNRGAPSDTYRPRSLSRSRSPRARRSHSKTYSSRSRSPRRGGGKRDNEDRNGARRRSSSYSSYSSDRSCSRSRAQPDRERR</sequence>
<dbReference type="AlphaFoldDB" id="A0A177A6W9"/>
<evidence type="ECO:0000256" key="5">
    <source>
        <dbReference type="ARBA" id="ARBA00023242"/>
    </source>
</evidence>
<evidence type="ECO:0000256" key="6">
    <source>
        <dbReference type="PROSITE-ProRule" id="PRU00176"/>
    </source>
</evidence>
<dbReference type="EMBL" id="KV441402">
    <property type="protein sequence ID" value="OAF56893.1"/>
    <property type="molecule type" value="Genomic_DNA"/>
</dbReference>
<dbReference type="InterPro" id="IPR012677">
    <property type="entry name" value="Nucleotide-bd_a/b_plait_sf"/>
</dbReference>